<evidence type="ECO:0000256" key="1">
    <source>
        <dbReference type="SAM" id="Phobius"/>
    </source>
</evidence>
<feature type="transmembrane region" description="Helical" evidence="1">
    <location>
        <begin position="174"/>
        <end position="192"/>
    </location>
</feature>
<sequence length="193" mass="21064">MAETDVDRTVETDVMATVRTLFSVEIFVLIKLFTEVNDELAALREVENEFNETKRFTVSADIAVLNEVSAAAREVDALLSPLSTAEIDAERVPVSVASVVARGPVIDVNPDFTFTKETDTDEMAEPQSLTSVDNMAEMLPSATTKEDTATLNADFTEGIALVRLIASVDTALDMLVMLAMMLAIWFKLVLVVN</sequence>
<dbReference type="AlphaFoldDB" id="A0A6C0I4E0"/>
<keyword evidence="1" id="KW-0812">Transmembrane</keyword>
<name>A0A6C0I4E0_9ZZZZ</name>
<proteinExistence type="predicted"/>
<organism evidence="2">
    <name type="scientific">viral metagenome</name>
    <dbReference type="NCBI Taxonomy" id="1070528"/>
    <lineage>
        <taxon>unclassified sequences</taxon>
        <taxon>metagenomes</taxon>
        <taxon>organismal metagenomes</taxon>
    </lineage>
</organism>
<dbReference type="EMBL" id="MN740102">
    <property type="protein sequence ID" value="QHT87878.1"/>
    <property type="molecule type" value="Genomic_DNA"/>
</dbReference>
<reference evidence="2" key="1">
    <citation type="journal article" date="2020" name="Nature">
        <title>Giant virus diversity and host interactions through global metagenomics.</title>
        <authorList>
            <person name="Schulz F."/>
            <person name="Roux S."/>
            <person name="Paez-Espino D."/>
            <person name="Jungbluth S."/>
            <person name="Walsh D.A."/>
            <person name="Denef V.J."/>
            <person name="McMahon K.D."/>
            <person name="Konstantinidis K.T."/>
            <person name="Eloe-Fadrosh E.A."/>
            <person name="Kyrpides N.C."/>
            <person name="Woyke T."/>
        </authorList>
    </citation>
    <scope>NUCLEOTIDE SEQUENCE</scope>
    <source>
        <strain evidence="2">GVMAG-M-3300023184-191</strain>
    </source>
</reference>
<keyword evidence="1" id="KW-0472">Membrane</keyword>
<accession>A0A6C0I4E0</accession>
<keyword evidence="1" id="KW-1133">Transmembrane helix</keyword>
<protein>
    <submittedName>
        <fullName evidence="2">Uncharacterized protein</fullName>
    </submittedName>
</protein>
<evidence type="ECO:0000313" key="2">
    <source>
        <dbReference type="EMBL" id="QHT87878.1"/>
    </source>
</evidence>